<proteinExistence type="predicted"/>
<dbReference type="EMBL" id="JAUIRO010000005">
    <property type="protein sequence ID" value="KAK0713318.1"/>
    <property type="molecule type" value="Genomic_DNA"/>
</dbReference>
<evidence type="ECO:0000313" key="1">
    <source>
        <dbReference type="EMBL" id="KAK0713318.1"/>
    </source>
</evidence>
<evidence type="ECO:0000313" key="2">
    <source>
        <dbReference type="Proteomes" id="UP001172101"/>
    </source>
</evidence>
<dbReference type="AlphaFoldDB" id="A0AA40ACF1"/>
<dbReference type="GeneID" id="85325583"/>
<reference evidence="1" key="1">
    <citation type="submission" date="2023-06" db="EMBL/GenBank/DDBJ databases">
        <title>Genome-scale phylogeny and comparative genomics of the fungal order Sordariales.</title>
        <authorList>
            <consortium name="Lawrence Berkeley National Laboratory"/>
            <person name="Hensen N."/>
            <person name="Bonometti L."/>
            <person name="Westerberg I."/>
            <person name="Brannstrom I.O."/>
            <person name="Guillou S."/>
            <person name="Cros-Aarteil S."/>
            <person name="Calhoun S."/>
            <person name="Haridas S."/>
            <person name="Kuo A."/>
            <person name="Mondo S."/>
            <person name="Pangilinan J."/>
            <person name="Riley R."/>
            <person name="LaButti K."/>
            <person name="Andreopoulos B."/>
            <person name="Lipzen A."/>
            <person name="Chen C."/>
            <person name="Yanf M."/>
            <person name="Daum C."/>
            <person name="Ng V."/>
            <person name="Clum A."/>
            <person name="Steindorff A."/>
            <person name="Ohm R."/>
            <person name="Martin F."/>
            <person name="Silar P."/>
            <person name="Natvig D."/>
            <person name="Lalanne C."/>
            <person name="Gautier V."/>
            <person name="Ament-velasquez S.L."/>
            <person name="Kruys A."/>
            <person name="Hutchinson M.I."/>
            <person name="Powell A.J."/>
            <person name="Barry K."/>
            <person name="Miller A.N."/>
            <person name="Grigoriev I.V."/>
            <person name="Debuchy R."/>
            <person name="Gladieux P."/>
            <person name="Thoren M.H."/>
            <person name="Johannesson H."/>
        </authorList>
    </citation>
    <scope>NUCLEOTIDE SEQUENCE</scope>
    <source>
        <strain evidence="1">SMH2392-1A</strain>
    </source>
</reference>
<keyword evidence="2" id="KW-1185">Reference proteome</keyword>
<organism evidence="1 2">
    <name type="scientific">Lasiosphaeria miniovina</name>
    <dbReference type="NCBI Taxonomy" id="1954250"/>
    <lineage>
        <taxon>Eukaryota</taxon>
        <taxon>Fungi</taxon>
        <taxon>Dikarya</taxon>
        <taxon>Ascomycota</taxon>
        <taxon>Pezizomycotina</taxon>
        <taxon>Sordariomycetes</taxon>
        <taxon>Sordariomycetidae</taxon>
        <taxon>Sordariales</taxon>
        <taxon>Lasiosphaeriaceae</taxon>
        <taxon>Lasiosphaeria</taxon>
    </lineage>
</organism>
<comment type="caution">
    <text evidence="1">The sequence shown here is derived from an EMBL/GenBank/DDBJ whole genome shotgun (WGS) entry which is preliminary data.</text>
</comment>
<dbReference type="RefSeq" id="XP_060294641.1">
    <property type="nucleotide sequence ID" value="XM_060442313.1"/>
</dbReference>
<sequence>MLDAGVLDSGVLDAGVLESGVLDAGVLDPGVLDTGVLDAGVLDASVLDAGVLDVLGRGGGIKGPIETAGSFTQSGGTEVGPPATKVTAVHWRGCKYQATLSPPAVGFLRMG</sequence>
<accession>A0AA40ACF1</accession>
<name>A0AA40ACF1_9PEZI</name>
<protein>
    <submittedName>
        <fullName evidence="1">Uncharacterized protein</fullName>
    </submittedName>
</protein>
<dbReference type="Proteomes" id="UP001172101">
    <property type="component" value="Unassembled WGS sequence"/>
</dbReference>
<gene>
    <name evidence="1" type="ORF">B0T26DRAFT_717084</name>
</gene>